<name>F4S882_MELLP</name>
<protein>
    <submittedName>
        <fullName evidence="1">Uncharacterized protein</fullName>
    </submittedName>
</protein>
<dbReference type="RefSeq" id="XP_007417581.1">
    <property type="nucleotide sequence ID" value="XM_007417519.1"/>
</dbReference>
<dbReference type="HOGENOM" id="CLU_1321154_0_0_1"/>
<sequence length="208" mass="23095">MSNPSAITPAATPVTGYMNSLFEESEDRVGDKQRSTCLKQAPLLRVGTAARDAFDQNNLMTFKVRFKIYTDTEVNINAPNQSTPKVGASKKVPESSKLNLIDSKAINAGYLKTKICVFGKSLNEFKELVAGACEKYEAGMKNVILNSHFLPDLKWKATIGRIKSVLTNFDQWQNLVDALEKSTKKMCTILIENENVQVKAKDKASIRD</sequence>
<dbReference type="EMBL" id="GL883163">
    <property type="protein sequence ID" value="EGF99161.1"/>
    <property type="molecule type" value="Genomic_DNA"/>
</dbReference>
<dbReference type="AlphaFoldDB" id="F4S882"/>
<gene>
    <name evidence="1" type="ORF">MELLADRAFT_94872</name>
</gene>
<reference evidence="2" key="1">
    <citation type="journal article" date="2011" name="Proc. Natl. Acad. Sci. U.S.A.">
        <title>Obligate biotrophy features unraveled by the genomic analysis of rust fungi.</title>
        <authorList>
            <person name="Duplessis S."/>
            <person name="Cuomo C.A."/>
            <person name="Lin Y.-C."/>
            <person name="Aerts A."/>
            <person name="Tisserant E."/>
            <person name="Veneault-Fourrey C."/>
            <person name="Joly D.L."/>
            <person name="Hacquard S."/>
            <person name="Amselem J."/>
            <person name="Cantarel B.L."/>
            <person name="Chiu R."/>
            <person name="Coutinho P.M."/>
            <person name="Feau N."/>
            <person name="Field M."/>
            <person name="Frey P."/>
            <person name="Gelhaye E."/>
            <person name="Goldberg J."/>
            <person name="Grabherr M.G."/>
            <person name="Kodira C.D."/>
            <person name="Kohler A."/>
            <person name="Kuees U."/>
            <person name="Lindquist E.A."/>
            <person name="Lucas S.M."/>
            <person name="Mago R."/>
            <person name="Mauceli E."/>
            <person name="Morin E."/>
            <person name="Murat C."/>
            <person name="Pangilinan J.L."/>
            <person name="Park R."/>
            <person name="Pearson M."/>
            <person name="Quesneville H."/>
            <person name="Rouhier N."/>
            <person name="Sakthikumar S."/>
            <person name="Salamov A.A."/>
            <person name="Schmutz J."/>
            <person name="Selles B."/>
            <person name="Shapiro H."/>
            <person name="Tanguay P."/>
            <person name="Tuskan G.A."/>
            <person name="Henrissat B."/>
            <person name="Van de Peer Y."/>
            <person name="Rouze P."/>
            <person name="Ellis J.G."/>
            <person name="Dodds P.N."/>
            <person name="Schein J.E."/>
            <person name="Zhong S."/>
            <person name="Hamelin R.C."/>
            <person name="Grigoriev I.V."/>
            <person name="Szabo L.J."/>
            <person name="Martin F."/>
        </authorList>
    </citation>
    <scope>NUCLEOTIDE SEQUENCE [LARGE SCALE GENOMIC DNA]</scope>
    <source>
        <strain evidence="2">98AG31 / pathotype 3-4-7</strain>
    </source>
</reference>
<organism evidence="2">
    <name type="scientific">Melampsora larici-populina (strain 98AG31 / pathotype 3-4-7)</name>
    <name type="common">Poplar leaf rust fungus</name>
    <dbReference type="NCBI Taxonomy" id="747676"/>
    <lineage>
        <taxon>Eukaryota</taxon>
        <taxon>Fungi</taxon>
        <taxon>Dikarya</taxon>
        <taxon>Basidiomycota</taxon>
        <taxon>Pucciniomycotina</taxon>
        <taxon>Pucciniomycetes</taxon>
        <taxon>Pucciniales</taxon>
        <taxon>Melampsoraceae</taxon>
        <taxon>Melampsora</taxon>
    </lineage>
</organism>
<keyword evidence="2" id="KW-1185">Reference proteome</keyword>
<dbReference type="GeneID" id="18937044"/>
<evidence type="ECO:0000313" key="2">
    <source>
        <dbReference type="Proteomes" id="UP000001072"/>
    </source>
</evidence>
<accession>F4S882</accession>
<dbReference type="VEuPathDB" id="FungiDB:MELLADRAFT_94872"/>
<dbReference type="Proteomes" id="UP000001072">
    <property type="component" value="Unassembled WGS sequence"/>
</dbReference>
<dbReference type="InParanoid" id="F4S882"/>
<dbReference type="OrthoDB" id="10443341at2759"/>
<proteinExistence type="predicted"/>
<dbReference type="KEGG" id="mlr:MELLADRAFT_94872"/>
<evidence type="ECO:0000313" key="1">
    <source>
        <dbReference type="EMBL" id="EGF99161.1"/>
    </source>
</evidence>